<evidence type="ECO:0000259" key="3">
    <source>
        <dbReference type="SMART" id="SM00859"/>
    </source>
</evidence>
<dbReference type="GO" id="GO:0046983">
    <property type="term" value="F:protein dimerization activity"/>
    <property type="evidence" value="ECO:0007669"/>
    <property type="project" value="InterPro"/>
</dbReference>
<organism evidence="4 5">
    <name type="scientific">Candidatus Vidania fulgoroideorum</name>
    <dbReference type="NCBI Taxonomy" id="881286"/>
    <lineage>
        <taxon>Bacteria</taxon>
        <taxon>Pseudomonadati</taxon>
        <taxon>Pseudomonadota</taxon>
        <taxon>Betaproteobacteria</taxon>
        <taxon>Candidatus Vidania</taxon>
    </lineage>
</organism>
<evidence type="ECO:0000256" key="1">
    <source>
        <dbReference type="ARBA" id="ARBA00010584"/>
    </source>
</evidence>
<reference evidence="4 5" key="1">
    <citation type="submission" date="2018-03" db="EMBL/GenBank/DDBJ databases">
        <title>A parallel universe: an anciently diverged bacterial symbiosis in a Hawaiian planthopper (Hemiptera: Cixiidae) reveals rearranged nutritional responsibilities.</title>
        <authorList>
            <person name="Bennett G."/>
            <person name="Mao M."/>
        </authorList>
    </citation>
    <scope>NUCLEOTIDE SEQUENCE [LARGE SCALE GENOMIC DNA]</scope>
    <source>
        <strain evidence="4 5">OLIH</strain>
    </source>
</reference>
<dbReference type="EMBL" id="CP028360">
    <property type="protein sequence ID" value="AXN02467.1"/>
    <property type="molecule type" value="Genomic_DNA"/>
</dbReference>
<dbReference type="PIRSF" id="PIRSF000148">
    <property type="entry name" value="ASA_dh"/>
    <property type="match status" value="1"/>
</dbReference>
<dbReference type="SUPFAM" id="SSF51735">
    <property type="entry name" value="NAD(P)-binding Rossmann-fold domains"/>
    <property type="match status" value="1"/>
</dbReference>
<dbReference type="PANTHER" id="PTHR46278:SF4">
    <property type="entry name" value="ASPARTATE-SEMIALDEHYDE DEHYDROGENASE"/>
    <property type="match status" value="1"/>
</dbReference>
<dbReference type="InterPro" id="IPR036291">
    <property type="entry name" value="NAD(P)-bd_dom_sf"/>
</dbReference>
<comment type="similarity">
    <text evidence="1">Belongs to the aspartate-semialdehyde dehydrogenase family.</text>
</comment>
<name>A0A346E0G2_9PROT</name>
<dbReference type="GO" id="GO:0016620">
    <property type="term" value="F:oxidoreductase activity, acting on the aldehyde or oxo group of donors, NAD or NADP as acceptor"/>
    <property type="evidence" value="ECO:0007669"/>
    <property type="project" value="InterPro"/>
</dbReference>
<proteinExistence type="inferred from homology"/>
<dbReference type="PANTHER" id="PTHR46278">
    <property type="entry name" value="DEHYDROGENASE, PUTATIVE-RELATED"/>
    <property type="match status" value="1"/>
</dbReference>
<dbReference type="NCBIfam" id="NF005144">
    <property type="entry name" value="PRK06598.1"/>
    <property type="match status" value="1"/>
</dbReference>
<feature type="domain" description="Semialdehyde dehydrogenase NAD-binding" evidence="3">
    <location>
        <begin position="5"/>
        <end position="100"/>
    </location>
</feature>
<dbReference type="GO" id="GO:0051287">
    <property type="term" value="F:NAD binding"/>
    <property type="evidence" value="ECO:0007669"/>
    <property type="project" value="InterPro"/>
</dbReference>
<evidence type="ECO:0000256" key="2">
    <source>
        <dbReference type="PIRSR" id="PIRSR000148-1"/>
    </source>
</evidence>
<keyword evidence="5" id="KW-1185">Reference proteome</keyword>
<dbReference type="Gene3D" id="3.30.360.10">
    <property type="entry name" value="Dihydrodipicolinate Reductase, domain 2"/>
    <property type="match status" value="1"/>
</dbReference>
<sequence>MKKIKLGIFGKRGMVGRILVKRLKEKYYSDNFDICVLKDNYIGKNINIIISCKDNNFSKIIIKKIKKKKWNGYFLDTSSYLRKSKTIVLDPLNKKEIIKKLKNNEKFFTGGNCTVSLMLISILGILKLKILGIYCTTFQSVSGGGFKLFNNLLEQNRKILKKIKKNKFFLKTSKVKKITKAFDNILCYSLIPWIDKDIKNGFSKEEEKNYFETNKILNINNKIKVFSTCVRVNSLRCHSLSLIIKFKKDLSLKKFNKLISNNKYIKIIKNNKKKTLKYLNPIYCSEKKKIFVGRIRKVCKKEFSIFIVGDQLLWGAVEPIVRMLKIIKKNVFN</sequence>
<protein>
    <submittedName>
        <fullName evidence="4">Aspartate-semialdehyde dehydrogenase</fullName>
    </submittedName>
</protein>
<dbReference type="InterPro" id="IPR000534">
    <property type="entry name" value="Semialdehyde_DH_NAD-bd"/>
</dbReference>
<dbReference type="AlphaFoldDB" id="A0A346E0G2"/>
<evidence type="ECO:0000313" key="4">
    <source>
        <dbReference type="EMBL" id="AXN02467.1"/>
    </source>
</evidence>
<dbReference type="Gene3D" id="3.40.50.720">
    <property type="entry name" value="NAD(P)-binding Rossmann-like Domain"/>
    <property type="match status" value="1"/>
</dbReference>
<dbReference type="Proteomes" id="UP000257084">
    <property type="component" value="Chromosome"/>
</dbReference>
<dbReference type="Pfam" id="PF02774">
    <property type="entry name" value="Semialdhyde_dhC"/>
    <property type="match status" value="1"/>
</dbReference>
<accession>A0A346E0G2</accession>
<dbReference type="GO" id="GO:0008652">
    <property type="term" value="P:amino acid biosynthetic process"/>
    <property type="evidence" value="ECO:0007669"/>
    <property type="project" value="InterPro"/>
</dbReference>
<dbReference type="SMART" id="SM00859">
    <property type="entry name" value="Semialdhyde_dh"/>
    <property type="match status" value="1"/>
</dbReference>
<feature type="active site" description="Acyl-thioester intermediate" evidence="2">
    <location>
        <position position="113"/>
    </location>
</feature>
<feature type="active site" description="Proton acceptor" evidence="2">
    <location>
        <position position="238"/>
    </location>
</feature>
<gene>
    <name evidence="4" type="ORF">C9I84_065</name>
</gene>
<dbReference type="SUPFAM" id="SSF55347">
    <property type="entry name" value="Glyceraldehyde-3-phosphate dehydrogenase-like, C-terminal domain"/>
    <property type="match status" value="1"/>
</dbReference>
<dbReference type="InterPro" id="IPR012280">
    <property type="entry name" value="Semialdhyde_DH_dimer_dom"/>
</dbReference>
<evidence type="ECO:0000313" key="5">
    <source>
        <dbReference type="Proteomes" id="UP000257084"/>
    </source>
</evidence>
<dbReference type="KEGG" id="vfg:C9I84_065"/>